<dbReference type="GO" id="GO:0005886">
    <property type="term" value="C:plasma membrane"/>
    <property type="evidence" value="ECO:0007669"/>
    <property type="project" value="UniProtKB-SubCell"/>
</dbReference>
<dbReference type="InterPro" id="IPR000515">
    <property type="entry name" value="MetI-like"/>
</dbReference>
<evidence type="ECO:0000256" key="2">
    <source>
        <dbReference type="ARBA" id="ARBA00007069"/>
    </source>
</evidence>
<evidence type="ECO:0000313" key="11">
    <source>
        <dbReference type="Proteomes" id="UP000612855"/>
    </source>
</evidence>
<name>A0A917EAK4_9RHOB</name>
<feature type="transmembrane region" description="Helical" evidence="8">
    <location>
        <begin position="198"/>
        <end position="222"/>
    </location>
</feature>
<keyword evidence="7 8" id="KW-0472">Membrane</keyword>
<reference evidence="11" key="1">
    <citation type="journal article" date="2019" name="Int. J. Syst. Evol. Microbiol.">
        <title>The Global Catalogue of Microorganisms (GCM) 10K type strain sequencing project: providing services to taxonomists for standard genome sequencing and annotation.</title>
        <authorList>
            <consortium name="The Broad Institute Genomics Platform"/>
            <consortium name="The Broad Institute Genome Sequencing Center for Infectious Disease"/>
            <person name="Wu L."/>
            <person name="Ma J."/>
        </authorList>
    </citation>
    <scope>NUCLEOTIDE SEQUENCE [LARGE SCALE GENOMIC DNA]</scope>
    <source>
        <strain evidence="11">CGMCC 1.12664</strain>
    </source>
</reference>
<sequence>MSDLTQTPNMTRAGPFRPALTLRLRGHGVAILLVAPLLVFLLLTWVLPVVLMLWRSVDNPEIAGMMPRTAAALAEWDGEGLPDEATMAAAIAEFRAADAERTTGLIGRRLNLVEPGWLGLIRKTGARADRLEPPFAESLPALDQKWADPRIWQEIKRLSSPVTPDYLLATLDRRVGAEGIERVEPVYRVHLDALVRTFLISASVCAACLILGFPLAFLMAAASPRLTMILMGVVLLPFWMSLLARTAAWVVLLQGQGVVNKALISLGLITEPLSLMFNRTGVLIAMTHVMLPYMILPLYAALRTIPIEMVRAGLSLGGTPITVFRRIYLPLAAPGIMAGLVLVGVMSLGYYITPALVGGPGDQMLAWFIAFNTSVALNWGLASALAVLLLVAVGLLYALYRALLRGR</sequence>
<evidence type="ECO:0000256" key="4">
    <source>
        <dbReference type="ARBA" id="ARBA00022475"/>
    </source>
</evidence>
<dbReference type="GO" id="GO:0055085">
    <property type="term" value="P:transmembrane transport"/>
    <property type="evidence" value="ECO:0007669"/>
    <property type="project" value="InterPro"/>
</dbReference>
<feature type="transmembrane region" description="Helical" evidence="8">
    <location>
        <begin position="283"/>
        <end position="302"/>
    </location>
</feature>
<feature type="transmembrane region" description="Helical" evidence="8">
    <location>
        <begin position="364"/>
        <end position="397"/>
    </location>
</feature>
<organism evidence="10 11">
    <name type="scientific">Primorskyibacter flagellatus</name>
    <dbReference type="NCBI Taxonomy" id="1387277"/>
    <lineage>
        <taxon>Bacteria</taxon>
        <taxon>Pseudomonadati</taxon>
        <taxon>Pseudomonadota</taxon>
        <taxon>Alphaproteobacteria</taxon>
        <taxon>Rhodobacterales</taxon>
        <taxon>Roseobacteraceae</taxon>
        <taxon>Primorskyibacter</taxon>
    </lineage>
</organism>
<dbReference type="AlphaFoldDB" id="A0A917EAK4"/>
<dbReference type="Gene3D" id="1.10.3720.10">
    <property type="entry name" value="MetI-like"/>
    <property type="match status" value="1"/>
</dbReference>
<keyword evidence="3 8" id="KW-0813">Transport</keyword>
<comment type="similarity">
    <text evidence="2">Belongs to the binding-protein-dependent transport system permease family. CysTW subfamily.</text>
</comment>
<comment type="caution">
    <text evidence="10">The sequence shown here is derived from an EMBL/GenBank/DDBJ whole genome shotgun (WGS) entry which is preliminary data.</text>
</comment>
<keyword evidence="5 8" id="KW-0812">Transmembrane</keyword>
<dbReference type="PANTHER" id="PTHR42929:SF5">
    <property type="entry name" value="ABC TRANSPORTER PERMEASE PROTEIN"/>
    <property type="match status" value="1"/>
</dbReference>
<dbReference type="InterPro" id="IPR035906">
    <property type="entry name" value="MetI-like_sf"/>
</dbReference>
<keyword evidence="6 8" id="KW-1133">Transmembrane helix</keyword>
<evidence type="ECO:0000313" key="10">
    <source>
        <dbReference type="EMBL" id="GGE15336.1"/>
    </source>
</evidence>
<dbReference type="CDD" id="cd06261">
    <property type="entry name" value="TM_PBP2"/>
    <property type="match status" value="1"/>
</dbReference>
<dbReference type="SUPFAM" id="SSF161098">
    <property type="entry name" value="MetI-like"/>
    <property type="match status" value="1"/>
</dbReference>
<feature type="transmembrane region" description="Helical" evidence="8">
    <location>
        <begin position="258"/>
        <end position="277"/>
    </location>
</feature>
<dbReference type="Proteomes" id="UP000612855">
    <property type="component" value="Unassembled WGS sequence"/>
</dbReference>
<keyword evidence="11" id="KW-1185">Reference proteome</keyword>
<evidence type="ECO:0000256" key="5">
    <source>
        <dbReference type="ARBA" id="ARBA00022692"/>
    </source>
</evidence>
<gene>
    <name evidence="10" type="ORF">GCM10011360_00190</name>
</gene>
<proteinExistence type="inferred from homology"/>
<dbReference type="PROSITE" id="PS50928">
    <property type="entry name" value="ABC_TM1"/>
    <property type="match status" value="1"/>
</dbReference>
<evidence type="ECO:0000256" key="1">
    <source>
        <dbReference type="ARBA" id="ARBA00004651"/>
    </source>
</evidence>
<feature type="transmembrane region" description="Helical" evidence="8">
    <location>
        <begin position="29"/>
        <end position="54"/>
    </location>
</feature>
<keyword evidence="4" id="KW-1003">Cell membrane</keyword>
<protein>
    <submittedName>
        <fullName evidence="10">ABC transporter permease</fullName>
    </submittedName>
</protein>
<evidence type="ECO:0000256" key="6">
    <source>
        <dbReference type="ARBA" id="ARBA00022989"/>
    </source>
</evidence>
<evidence type="ECO:0000256" key="3">
    <source>
        <dbReference type="ARBA" id="ARBA00022448"/>
    </source>
</evidence>
<accession>A0A917EAK4</accession>
<feature type="transmembrane region" description="Helical" evidence="8">
    <location>
        <begin position="228"/>
        <end position="251"/>
    </location>
</feature>
<evidence type="ECO:0000259" key="9">
    <source>
        <dbReference type="PROSITE" id="PS50928"/>
    </source>
</evidence>
<comment type="subcellular location">
    <subcellularLocation>
        <location evidence="1 8">Cell membrane</location>
        <topology evidence="1 8">Multi-pass membrane protein</topology>
    </subcellularLocation>
</comment>
<dbReference type="RefSeq" id="WP_188475611.1">
    <property type="nucleotide sequence ID" value="NZ_BMFJ01000001.1"/>
</dbReference>
<feature type="transmembrane region" description="Helical" evidence="8">
    <location>
        <begin position="327"/>
        <end position="352"/>
    </location>
</feature>
<evidence type="ECO:0000256" key="8">
    <source>
        <dbReference type="RuleBase" id="RU363032"/>
    </source>
</evidence>
<dbReference type="PANTHER" id="PTHR42929">
    <property type="entry name" value="INNER MEMBRANE ABC TRANSPORTER PERMEASE PROTEIN YDCU-RELATED-RELATED"/>
    <property type="match status" value="1"/>
</dbReference>
<dbReference type="Pfam" id="PF00528">
    <property type="entry name" value="BPD_transp_1"/>
    <property type="match status" value="1"/>
</dbReference>
<dbReference type="EMBL" id="BMFJ01000001">
    <property type="protein sequence ID" value="GGE15336.1"/>
    <property type="molecule type" value="Genomic_DNA"/>
</dbReference>
<feature type="domain" description="ABC transmembrane type-1" evidence="9">
    <location>
        <begin position="194"/>
        <end position="400"/>
    </location>
</feature>
<evidence type="ECO:0000256" key="7">
    <source>
        <dbReference type="ARBA" id="ARBA00023136"/>
    </source>
</evidence>